<keyword evidence="3" id="KW-1185">Reference proteome</keyword>
<evidence type="ECO:0000313" key="2">
    <source>
        <dbReference type="EMBL" id="KAJ8476388.1"/>
    </source>
</evidence>
<dbReference type="AlphaFoldDB" id="A0AAV8QI05"/>
<gene>
    <name evidence="2" type="ORF">OPV22_020115</name>
</gene>
<reference evidence="2 3" key="1">
    <citation type="submission" date="2022-12" db="EMBL/GenBank/DDBJ databases">
        <title>Chromosome-scale assembly of the Ensete ventricosum genome.</title>
        <authorList>
            <person name="Dussert Y."/>
            <person name="Stocks J."/>
            <person name="Wendawek A."/>
            <person name="Woldeyes F."/>
            <person name="Nichols R.A."/>
            <person name="Borrell J.S."/>
        </authorList>
    </citation>
    <scope>NUCLEOTIDE SEQUENCE [LARGE SCALE GENOMIC DNA]</scope>
    <source>
        <strain evidence="3">cv. Maze</strain>
        <tissue evidence="2">Seeds</tissue>
    </source>
</reference>
<evidence type="ECO:0000313" key="3">
    <source>
        <dbReference type="Proteomes" id="UP001222027"/>
    </source>
</evidence>
<organism evidence="2 3">
    <name type="scientific">Ensete ventricosum</name>
    <name type="common">Abyssinian banana</name>
    <name type="synonym">Musa ensete</name>
    <dbReference type="NCBI Taxonomy" id="4639"/>
    <lineage>
        <taxon>Eukaryota</taxon>
        <taxon>Viridiplantae</taxon>
        <taxon>Streptophyta</taxon>
        <taxon>Embryophyta</taxon>
        <taxon>Tracheophyta</taxon>
        <taxon>Spermatophyta</taxon>
        <taxon>Magnoliopsida</taxon>
        <taxon>Liliopsida</taxon>
        <taxon>Zingiberales</taxon>
        <taxon>Musaceae</taxon>
        <taxon>Ensete</taxon>
    </lineage>
</organism>
<protein>
    <submittedName>
        <fullName evidence="2">Uncharacterized protein</fullName>
    </submittedName>
</protein>
<dbReference type="EMBL" id="JAQQAF010000006">
    <property type="protein sequence ID" value="KAJ8476388.1"/>
    <property type="molecule type" value="Genomic_DNA"/>
</dbReference>
<accession>A0AAV8QI05</accession>
<evidence type="ECO:0000256" key="1">
    <source>
        <dbReference type="SAM" id="MobiDB-lite"/>
    </source>
</evidence>
<feature type="region of interest" description="Disordered" evidence="1">
    <location>
        <begin position="33"/>
        <end position="65"/>
    </location>
</feature>
<dbReference type="Proteomes" id="UP001222027">
    <property type="component" value="Unassembled WGS sequence"/>
</dbReference>
<comment type="caution">
    <text evidence="2">The sequence shown here is derived from an EMBL/GenBank/DDBJ whole genome shotgun (WGS) entry which is preliminary data.</text>
</comment>
<sequence>MGVASAADRGGKDDYACEIWNDDDGCLLDLRDRYRGEREQPRRRHPLPGEDPRGGSTEAVGGLRQRGETRKLGAVSHCAADLGKSSVSDGLVIKLLYIDR</sequence>
<proteinExistence type="predicted"/>
<name>A0AAV8QI05_ENSVE</name>